<proteinExistence type="predicted"/>
<protein>
    <submittedName>
        <fullName evidence="2">Uncharacterized protein</fullName>
    </submittedName>
</protein>
<feature type="transmembrane region" description="Helical" evidence="1">
    <location>
        <begin position="76"/>
        <end position="94"/>
    </location>
</feature>
<dbReference type="AlphaFoldDB" id="A0AA39CCJ7"/>
<name>A0AA39CCJ7_9EURO</name>
<dbReference type="EMBL" id="JAPDRK010000022">
    <property type="protein sequence ID" value="KAJ9603304.1"/>
    <property type="molecule type" value="Genomic_DNA"/>
</dbReference>
<comment type="caution">
    <text evidence="2">The sequence shown here is derived from an EMBL/GenBank/DDBJ whole genome shotgun (WGS) entry which is preliminary data.</text>
</comment>
<feature type="transmembrane region" description="Helical" evidence="1">
    <location>
        <begin position="44"/>
        <end position="64"/>
    </location>
</feature>
<feature type="transmembrane region" description="Helical" evidence="1">
    <location>
        <begin position="388"/>
        <end position="412"/>
    </location>
</feature>
<keyword evidence="1" id="KW-1133">Transmembrane helix</keyword>
<gene>
    <name evidence="2" type="ORF">H2200_012082</name>
</gene>
<accession>A0AA39CCJ7</accession>
<evidence type="ECO:0000313" key="2">
    <source>
        <dbReference type="EMBL" id="KAJ9603304.1"/>
    </source>
</evidence>
<keyword evidence="1" id="KW-0812">Transmembrane</keyword>
<reference evidence="2" key="1">
    <citation type="submission" date="2022-10" db="EMBL/GenBank/DDBJ databases">
        <title>Culturing micro-colonial fungi from biological soil crusts in the Mojave desert and describing Neophaeococcomyces mojavensis, and introducing the new genera and species Taxawa tesnikishii.</title>
        <authorList>
            <person name="Kurbessoian T."/>
            <person name="Stajich J.E."/>
        </authorList>
    </citation>
    <scope>NUCLEOTIDE SEQUENCE</scope>
    <source>
        <strain evidence="2">TK_41</strain>
    </source>
</reference>
<evidence type="ECO:0000313" key="3">
    <source>
        <dbReference type="Proteomes" id="UP001172673"/>
    </source>
</evidence>
<organism evidence="2 3">
    <name type="scientific">Cladophialophora chaetospira</name>
    <dbReference type="NCBI Taxonomy" id="386627"/>
    <lineage>
        <taxon>Eukaryota</taxon>
        <taxon>Fungi</taxon>
        <taxon>Dikarya</taxon>
        <taxon>Ascomycota</taxon>
        <taxon>Pezizomycotina</taxon>
        <taxon>Eurotiomycetes</taxon>
        <taxon>Chaetothyriomycetidae</taxon>
        <taxon>Chaetothyriales</taxon>
        <taxon>Herpotrichiellaceae</taxon>
        <taxon>Cladophialophora</taxon>
    </lineage>
</organism>
<keyword evidence="1" id="KW-0472">Membrane</keyword>
<dbReference type="Proteomes" id="UP001172673">
    <property type="component" value="Unassembled WGS sequence"/>
</dbReference>
<sequence>MSPPDFSNKSLTSTTYPVVENDHLTHNDSASSIGEPARKRHFEYIHLSAAGISMICLLLGLLTVTPNFKIAWSLRFSGQIVVLGFLLGIYGIGFPRIGAYAPPRDPIYLLTTSISPFLAASQFTPQPYPQPNEFPVAFGYNTLLLEHGSAAILDISTGSYVSTAQSMMSTNETWDVTATVLAYVASIDTTSDFRTNDVTWRNAMETNLNQFMGAMSTIYMYVGRGRRTGFLPIGANDERYFGLYDNSETWGGMAFYTDPDGQDGAEVQPTESFLSRTLANQSHEHLPRRRRLRPQDTSELGGNMMVFPYDTLPELAHVFTPYTGSADQAVDNAWLNATYAESVVTSYWARALFMIPAQGNEFSNYDGPYRPDDERIISHRATLNAAPLLYIVLLVQPAMTLLALAVIAWLYAVPIGRGFGIVSIVSGFDSVRSRPMRGAGFSGKLKVPVVLEVTTEMAPKAVQKAESRGNSGGKVRYRIVCKEYASHKREETRMRKGQLYG</sequence>
<evidence type="ECO:0000256" key="1">
    <source>
        <dbReference type="SAM" id="Phobius"/>
    </source>
</evidence>
<keyword evidence="3" id="KW-1185">Reference proteome</keyword>